<sequence length="548" mass="57577">MPRAVATLLAGAAVAAAAGLAALPSESAGAASTTTLQAIPADSVVDSYGIGIHTNFLDTPYRDYGAVADALAGLGVRHVRDDLYLDAPRQYAAIKAVAQRAGVRFDLILGRPTDSATPADYVDTVADQLSGGAVESLEGTNEWDLSGRSDWPSELLDWQEGLYRAARANPATADLPLLSPALAFRWNYPQTDGLSSYADIANAHVYPGGYVPSTEITKVLAALIDAVPEQKTITTEAGYHNALNAQSSHPAVPEDVAAAYLPRLLLEHVSRGDSRMYSYELIDEFDDPGLTNPEAHFGLLRHDLSPKPAYTTMQNLLALLDDPGTSFRPGSLPISVSGWPSDGKYLLTQRSDGSYVLLLWRDASLWDPGSQTRQTVTPASVTLGFGSSYDVAVHHLDSAAPVATSTGSSVTVDLDAAVTAIELDPATTATPTPTTPTATPTPTASTSPTTSASPTPTATTTPEVTTCPTAVVAKAARRHVTVRWQPAPDDGVTAYRLKIGGRTLLLGPDDTRAKVRGLPRGARVRATVTARNAAGWGAATRSAYVRLG</sequence>
<organism evidence="6 7">
    <name type="scientific">Nocardioides mangrovi</name>
    <dbReference type="NCBI Taxonomy" id="2874580"/>
    <lineage>
        <taxon>Bacteria</taxon>
        <taxon>Bacillati</taxon>
        <taxon>Actinomycetota</taxon>
        <taxon>Actinomycetes</taxon>
        <taxon>Propionibacteriales</taxon>
        <taxon>Nocardioidaceae</taxon>
        <taxon>Nocardioides</taxon>
    </lineage>
</organism>
<dbReference type="Gene3D" id="2.60.40.10">
    <property type="entry name" value="Immunoglobulins"/>
    <property type="match status" value="1"/>
</dbReference>
<dbReference type="RefSeq" id="WP_224122031.1">
    <property type="nucleotide sequence ID" value="NZ_JAIQZJ010000002.1"/>
</dbReference>
<evidence type="ECO:0000256" key="3">
    <source>
        <dbReference type="SAM" id="MobiDB-lite"/>
    </source>
</evidence>
<keyword evidence="1" id="KW-0326">Glycosidase</keyword>
<accession>A0ABS7U9V9</accession>
<dbReference type="SUPFAM" id="SSF51445">
    <property type="entry name" value="(Trans)glycosidases"/>
    <property type="match status" value="1"/>
</dbReference>
<name>A0ABS7U9V9_9ACTN</name>
<dbReference type="Gene3D" id="3.20.20.80">
    <property type="entry name" value="Glycosidases"/>
    <property type="match status" value="1"/>
</dbReference>
<keyword evidence="4" id="KW-0732">Signal</keyword>
<dbReference type="CDD" id="cd00063">
    <property type="entry name" value="FN3"/>
    <property type="match status" value="1"/>
</dbReference>
<comment type="caution">
    <text evidence="6">The sequence shown here is derived from an EMBL/GenBank/DDBJ whole genome shotgun (WGS) entry which is preliminary data.</text>
</comment>
<feature type="domain" description="Fibronectin type-III" evidence="5">
    <location>
        <begin position="464"/>
        <end position="548"/>
    </location>
</feature>
<dbReference type="EMBL" id="JAIQZJ010000002">
    <property type="protein sequence ID" value="MBZ5737655.1"/>
    <property type="molecule type" value="Genomic_DNA"/>
</dbReference>
<dbReference type="Proteomes" id="UP000780875">
    <property type="component" value="Unassembled WGS sequence"/>
</dbReference>
<evidence type="ECO:0000256" key="1">
    <source>
        <dbReference type="ARBA" id="ARBA00023295"/>
    </source>
</evidence>
<dbReference type="SUPFAM" id="SSF49265">
    <property type="entry name" value="Fibronectin type III"/>
    <property type="match status" value="1"/>
</dbReference>
<evidence type="ECO:0000313" key="7">
    <source>
        <dbReference type="Proteomes" id="UP000780875"/>
    </source>
</evidence>
<feature type="signal peptide" evidence="4">
    <location>
        <begin position="1"/>
        <end position="30"/>
    </location>
</feature>
<gene>
    <name evidence="6" type="ORF">K8U61_05735</name>
</gene>
<feature type="chain" id="PRO_5046111975" evidence="4">
    <location>
        <begin position="31"/>
        <end position="548"/>
    </location>
</feature>
<dbReference type="InterPro" id="IPR017853">
    <property type="entry name" value="GH"/>
</dbReference>
<evidence type="ECO:0000313" key="6">
    <source>
        <dbReference type="EMBL" id="MBZ5737655.1"/>
    </source>
</evidence>
<dbReference type="InterPro" id="IPR003961">
    <property type="entry name" value="FN3_dom"/>
</dbReference>
<protein>
    <submittedName>
        <fullName evidence="6">Fibronectin type III domain-containing protein</fullName>
    </submittedName>
</protein>
<dbReference type="InterPro" id="IPR036116">
    <property type="entry name" value="FN3_sf"/>
</dbReference>
<evidence type="ECO:0000256" key="4">
    <source>
        <dbReference type="SAM" id="SignalP"/>
    </source>
</evidence>
<dbReference type="PROSITE" id="PS50853">
    <property type="entry name" value="FN3"/>
    <property type="match status" value="1"/>
</dbReference>
<keyword evidence="2" id="KW-0624">Polysaccharide degradation</keyword>
<keyword evidence="1" id="KW-0378">Hydrolase</keyword>
<feature type="compositionally biased region" description="Low complexity" evidence="3">
    <location>
        <begin position="425"/>
        <end position="465"/>
    </location>
</feature>
<keyword evidence="2" id="KW-0119">Carbohydrate metabolism</keyword>
<feature type="region of interest" description="Disordered" evidence="3">
    <location>
        <begin position="423"/>
        <end position="465"/>
    </location>
</feature>
<reference evidence="6 7" key="1">
    <citation type="submission" date="2021-09" db="EMBL/GenBank/DDBJ databases">
        <title>Whole genome sequence of Nocardioides sp. GBK3QG-3.</title>
        <authorList>
            <person name="Tuo L."/>
        </authorList>
    </citation>
    <scope>NUCLEOTIDE SEQUENCE [LARGE SCALE GENOMIC DNA]</scope>
    <source>
        <strain evidence="6 7">GBK3QG-3</strain>
    </source>
</reference>
<evidence type="ECO:0000256" key="2">
    <source>
        <dbReference type="ARBA" id="ARBA00023326"/>
    </source>
</evidence>
<proteinExistence type="predicted"/>
<keyword evidence="7" id="KW-1185">Reference proteome</keyword>
<evidence type="ECO:0000259" key="5">
    <source>
        <dbReference type="PROSITE" id="PS50853"/>
    </source>
</evidence>
<dbReference type="InterPro" id="IPR013783">
    <property type="entry name" value="Ig-like_fold"/>
</dbReference>